<organism evidence="2 3">
    <name type="scientific">Lautropia dentalis</name>
    <dbReference type="NCBI Taxonomy" id="2490857"/>
    <lineage>
        <taxon>Bacteria</taxon>
        <taxon>Pseudomonadati</taxon>
        <taxon>Pseudomonadota</taxon>
        <taxon>Betaproteobacteria</taxon>
        <taxon>Burkholderiales</taxon>
        <taxon>Burkholderiaceae</taxon>
        <taxon>Lautropia</taxon>
    </lineage>
</organism>
<dbReference type="AlphaFoldDB" id="A0A3R8NQV4"/>
<comment type="caution">
    <text evidence="2">The sequence shown here is derived from an EMBL/GenBank/DDBJ whole genome shotgun (WGS) entry which is preliminary data.</text>
</comment>
<dbReference type="Pfam" id="PF10986">
    <property type="entry name" value="ZrgA"/>
    <property type="match status" value="1"/>
</dbReference>
<evidence type="ECO:0000256" key="1">
    <source>
        <dbReference type="SAM" id="MobiDB-lite"/>
    </source>
</evidence>
<dbReference type="Proteomes" id="UP000270261">
    <property type="component" value="Unassembled WGS sequence"/>
</dbReference>
<protein>
    <submittedName>
        <fullName evidence="2">DUF2796 domain-containing protein</fullName>
    </submittedName>
</protein>
<evidence type="ECO:0000313" key="2">
    <source>
        <dbReference type="EMBL" id="RRN43789.1"/>
    </source>
</evidence>
<name>A0A3R8NQV4_9BURK</name>
<feature type="compositionally biased region" description="Polar residues" evidence="1">
    <location>
        <begin position="1"/>
        <end position="25"/>
    </location>
</feature>
<keyword evidence="3" id="KW-1185">Reference proteome</keyword>
<evidence type="ECO:0000313" key="3">
    <source>
        <dbReference type="Proteomes" id="UP000270261"/>
    </source>
</evidence>
<accession>A0A3R8NQV4</accession>
<feature type="region of interest" description="Disordered" evidence="1">
    <location>
        <begin position="1"/>
        <end position="26"/>
    </location>
</feature>
<feature type="compositionally biased region" description="Basic and acidic residues" evidence="1">
    <location>
        <begin position="167"/>
        <end position="189"/>
    </location>
</feature>
<gene>
    <name evidence="2" type="ORF">EHV23_10255</name>
</gene>
<reference evidence="2 3" key="1">
    <citation type="submission" date="2018-11" db="EMBL/GenBank/DDBJ databases">
        <title>Genome sequencing of Lautropia sp. KCOM 2505 (= ChDC F240).</title>
        <authorList>
            <person name="Kook J.-K."/>
            <person name="Park S.-N."/>
            <person name="Lim Y.K."/>
        </authorList>
    </citation>
    <scope>NUCLEOTIDE SEQUENCE [LARGE SCALE GENOMIC DNA]</scope>
    <source>
        <strain evidence="2 3">KCOM 2505</strain>
    </source>
</reference>
<feature type="compositionally biased region" description="Acidic residues" evidence="1">
    <location>
        <begin position="157"/>
        <end position="166"/>
    </location>
</feature>
<proteinExistence type="predicted"/>
<dbReference type="EMBL" id="RRUE01000002">
    <property type="protein sequence ID" value="RRN43789.1"/>
    <property type="molecule type" value="Genomic_DNA"/>
</dbReference>
<feature type="region of interest" description="Disordered" evidence="1">
    <location>
        <begin position="138"/>
        <end position="193"/>
    </location>
</feature>
<sequence length="255" mass="27326">MPTKGKTMQNRHQNSGFSLSRQTRQTPKRLSARLLATCVALAFSGAAAAHHAPGHGDHEHHHGQQAGHVHQHGLGSLSVAQQDNTLTVVFESPLDSLIGFETVPETAEQKELGNKLLAQLRDAAAVVTLPAEAKCTHTEPVITAPPLQGAPAAAMGDSDDDDDDADGHDHDGHDHDADGHDADDHDHDGAHHHHGVHADLNAVYTFTCENPAAFKSLIVTSFKNWPRLKNIDVAVLSNQGQAAARVNADKPEVRW</sequence>
<feature type="region of interest" description="Disordered" evidence="1">
    <location>
        <begin position="50"/>
        <end position="70"/>
    </location>
</feature>
<dbReference type="InterPro" id="IPR021253">
    <property type="entry name" value="ZrgA-like"/>
</dbReference>